<keyword evidence="2" id="KW-1185">Reference proteome</keyword>
<reference evidence="1 2" key="1">
    <citation type="submission" date="2020-12" db="EMBL/GenBank/DDBJ databases">
        <authorList>
            <person name="Awala S.I."/>
            <person name="Gwak J.-H."/>
            <person name="Kim S.-J."/>
            <person name="Rhee S.-K."/>
        </authorList>
    </citation>
    <scope>NUCLEOTIDE SEQUENCE [LARGE SCALE GENOMIC DNA]</scope>
    <source>
        <strain evidence="1 2">IT5</strain>
    </source>
</reference>
<evidence type="ECO:0000313" key="1">
    <source>
        <dbReference type="EMBL" id="QSR86483.1"/>
    </source>
</evidence>
<sequence length="50" mass="5102">MSALCRSPPALLPSGLSATLGIERPGLKKHPDVGLSISMQRSGLVSAFPG</sequence>
<dbReference type="Proteomes" id="UP000663088">
    <property type="component" value="Chromosome"/>
</dbReference>
<protein>
    <submittedName>
        <fullName evidence="1">Uncharacterized protein</fullName>
    </submittedName>
</protein>
<gene>
    <name evidence="1" type="ORF">EM20IM_08290</name>
</gene>
<dbReference type="RefSeq" id="WP_206846028.1">
    <property type="nucleotide sequence ID" value="NZ_CP065956.1"/>
</dbReference>
<name>A0ABX7PUX7_9BACT</name>
<accession>A0ABX7PUX7</accession>
<dbReference type="EMBL" id="CP065956">
    <property type="protein sequence ID" value="QSR86483.1"/>
    <property type="molecule type" value="Genomic_DNA"/>
</dbReference>
<organism evidence="1 2">
    <name type="scientific">Candidatus Methylacidiphilum infernorum</name>
    <dbReference type="NCBI Taxonomy" id="511746"/>
    <lineage>
        <taxon>Bacteria</taxon>
        <taxon>Pseudomonadati</taxon>
        <taxon>Verrucomicrobiota</taxon>
        <taxon>Methylacidiphilae</taxon>
        <taxon>Methylacidiphilales</taxon>
        <taxon>Methylacidiphilaceae</taxon>
        <taxon>Methylacidiphilum (ex Ratnadevi et al. 2023)</taxon>
    </lineage>
</organism>
<proteinExistence type="predicted"/>
<evidence type="ECO:0000313" key="2">
    <source>
        <dbReference type="Proteomes" id="UP000663088"/>
    </source>
</evidence>